<evidence type="ECO:0000313" key="2">
    <source>
        <dbReference type="Proteomes" id="UP000887159"/>
    </source>
</evidence>
<gene>
    <name evidence="1" type="ORF">TNCV_4074041</name>
</gene>
<dbReference type="AlphaFoldDB" id="A0A8X7BFT4"/>
<organism evidence="1 2">
    <name type="scientific">Trichonephila clavipes</name>
    <name type="common">Golden silk orbweaver</name>
    <name type="synonym">Nephila clavipes</name>
    <dbReference type="NCBI Taxonomy" id="2585209"/>
    <lineage>
        <taxon>Eukaryota</taxon>
        <taxon>Metazoa</taxon>
        <taxon>Ecdysozoa</taxon>
        <taxon>Arthropoda</taxon>
        <taxon>Chelicerata</taxon>
        <taxon>Arachnida</taxon>
        <taxon>Araneae</taxon>
        <taxon>Araneomorphae</taxon>
        <taxon>Entelegynae</taxon>
        <taxon>Araneoidea</taxon>
        <taxon>Nephilidae</taxon>
        <taxon>Trichonephila</taxon>
    </lineage>
</organism>
<sequence length="73" mass="8659">MIQEDVRRYSILKERRFGLSTFRCERMRVLYRSSKRSSLRKVGTSSYRYHTATYSPASVSANRRKNDIFVASM</sequence>
<dbReference type="EMBL" id="BMAU01021390">
    <property type="protein sequence ID" value="GFY30091.1"/>
    <property type="molecule type" value="Genomic_DNA"/>
</dbReference>
<name>A0A8X7BFT4_TRICX</name>
<protein>
    <submittedName>
        <fullName evidence="1">Uncharacterized protein</fullName>
    </submittedName>
</protein>
<evidence type="ECO:0000313" key="1">
    <source>
        <dbReference type="EMBL" id="GFY30091.1"/>
    </source>
</evidence>
<reference evidence="1" key="1">
    <citation type="submission" date="2020-08" db="EMBL/GenBank/DDBJ databases">
        <title>Multicomponent nature underlies the extraordinary mechanical properties of spider dragline silk.</title>
        <authorList>
            <person name="Kono N."/>
            <person name="Nakamura H."/>
            <person name="Mori M."/>
            <person name="Yoshida Y."/>
            <person name="Ohtoshi R."/>
            <person name="Malay A.D."/>
            <person name="Moran D.A.P."/>
            <person name="Tomita M."/>
            <person name="Numata K."/>
            <person name="Arakawa K."/>
        </authorList>
    </citation>
    <scope>NUCLEOTIDE SEQUENCE</scope>
</reference>
<accession>A0A8X7BFT4</accession>
<proteinExistence type="predicted"/>
<comment type="caution">
    <text evidence="1">The sequence shown here is derived from an EMBL/GenBank/DDBJ whole genome shotgun (WGS) entry which is preliminary data.</text>
</comment>
<dbReference type="Proteomes" id="UP000887159">
    <property type="component" value="Unassembled WGS sequence"/>
</dbReference>
<keyword evidence="2" id="KW-1185">Reference proteome</keyword>